<gene>
    <name evidence="1" type="ORF">BD310DRAFT_920768</name>
</gene>
<proteinExistence type="predicted"/>
<dbReference type="AlphaFoldDB" id="A0A4Q9NU51"/>
<sequence length="102" mass="11833">MPRCQQSWWALVSSPPVHPEARGQVHAGWFSRVLGRQWVSARAPAAGWWNSGELLGCIKCQWDNSRSMLRHQGGVLLMEKHGQRSRHRRECFRSARRRTSQD</sequence>
<reference evidence="1 2" key="1">
    <citation type="submission" date="2019-01" db="EMBL/GenBank/DDBJ databases">
        <title>Draft genome sequences of three monokaryotic isolates of the white-rot basidiomycete fungus Dichomitus squalens.</title>
        <authorList>
            <consortium name="DOE Joint Genome Institute"/>
            <person name="Lopez S.C."/>
            <person name="Andreopoulos B."/>
            <person name="Pangilinan J."/>
            <person name="Lipzen A."/>
            <person name="Riley R."/>
            <person name="Ahrendt S."/>
            <person name="Ng V."/>
            <person name="Barry K."/>
            <person name="Daum C."/>
            <person name="Grigoriev I.V."/>
            <person name="Hilden K.S."/>
            <person name="Makela M.R."/>
            <person name="de Vries R.P."/>
        </authorList>
    </citation>
    <scope>NUCLEOTIDE SEQUENCE [LARGE SCALE GENOMIC DNA]</scope>
    <source>
        <strain evidence="1 2">CBS 464.89</strain>
    </source>
</reference>
<protein>
    <submittedName>
        <fullName evidence="1">Uncharacterized protein</fullName>
    </submittedName>
</protein>
<keyword evidence="2" id="KW-1185">Reference proteome</keyword>
<accession>A0A4Q9NU51</accession>
<dbReference type="Proteomes" id="UP000292082">
    <property type="component" value="Unassembled WGS sequence"/>
</dbReference>
<evidence type="ECO:0000313" key="2">
    <source>
        <dbReference type="Proteomes" id="UP000292082"/>
    </source>
</evidence>
<organism evidence="1 2">
    <name type="scientific">Dichomitus squalens</name>
    <dbReference type="NCBI Taxonomy" id="114155"/>
    <lineage>
        <taxon>Eukaryota</taxon>
        <taxon>Fungi</taxon>
        <taxon>Dikarya</taxon>
        <taxon>Basidiomycota</taxon>
        <taxon>Agaricomycotina</taxon>
        <taxon>Agaricomycetes</taxon>
        <taxon>Polyporales</taxon>
        <taxon>Polyporaceae</taxon>
        <taxon>Dichomitus</taxon>
    </lineage>
</organism>
<name>A0A4Q9NU51_9APHY</name>
<evidence type="ECO:0000313" key="1">
    <source>
        <dbReference type="EMBL" id="TBU61437.1"/>
    </source>
</evidence>
<dbReference type="EMBL" id="ML145098">
    <property type="protein sequence ID" value="TBU61437.1"/>
    <property type="molecule type" value="Genomic_DNA"/>
</dbReference>